<comment type="caution">
    <text evidence="1">The sequence shown here is derived from an EMBL/GenBank/DDBJ whole genome shotgun (WGS) entry which is preliminary data.</text>
</comment>
<gene>
    <name evidence="1" type="ORF">QAD02_003250</name>
</gene>
<evidence type="ECO:0000313" key="2">
    <source>
        <dbReference type="Proteomes" id="UP001239111"/>
    </source>
</evidence>
<name>A0ACC2NLJ6_9HYME</name>
<dbReference type="Proteomes" id="UP001239111">
    <property type="component" value="Chromosome 3"/>
</dbReference>
<keyword evidence="2" id="KW-1185">Reference proteome</keyword>
<protein>
    <submittedName>
        <fullName evidence="1">Uncharacterized protein</fullName>
    </submittedName>
</protein>
<evidence type="ECO:0000313" key="1">
    <source>
        <dbReference type="EMBL" id="KAJ8671991.1"/>
    </source>
</evidence>
<accession>A0ACC2NLJ6</accession>
<reference evidence="1" key="1">
    <citation type="submission" date="2023-04" db="EMBL/GenBank/DDBJ databases">
        <title>A chromosome-level genome assembly of the parasitoid wasp Eretmocerus hayati.</title>
        <authorList>
            <person name="Zhong Y."/>
            <person name="Liu S."/>
            <person name="Liu Y."/>
        </authorList>
    </citation>
    <scope>NUCLEOTIDE SEQUENCE</scope>
    <source>
        <strain evidence="1">ZJU_SS_LIU_2023</strain>
    </source>
</reference>
<dbReference type="EMBL" id="CM056743">
    <property type="protein sequence ID" value="KAJ8671991.1"/>
    <property type="molecule type" value="Genomic_DNA"/>
</dbReference>
<sequence length="296" mass="32242">MANEGNGGNGGNGGNAGNVGNAGNGGNAGEADNIRTHVESIARCRIPPFWKDNLELWFFQIESVFHSNNVRSDNSKYHLAVGALNPEALHEIADVLRAPPAEDKYTHLKEQIMNRFALSEDKQLHKLLTDIQLGSKKPSQLLRGIRALAGKKASEDVLRIKWLALLPANTQRFLKIFRGTDLDELASAADELLEVGGDAFVMSTFYCERSPARSATNSEAGSIKSSLSQLISLTREVLVLLGSTANANSNNTNNSRSRSRARSLSPASPCMCYYHKKFGADAQRCLLPCTLKKSEN</sequence>
<proteinExistence type="predicted"/>
<organism evidence="1 2">
    <name type="scientific">Eretmocerus hayati</name>
    <dbReference type="NCBI Taxonomy" id="131215"/>
    <lineage>
        <taxon>Eukaryota</taxon>
        <taxon>Metazoa</taxon>
        <taxon>Ecdysozoa</taxon>
        <taxon>Arthropoda</taxon>
        <taxon>Hexapoda</taxon>
        <taxon>Insecta</taxon>
        <taxon>Pterygota</taxon>
        <taxon>Neoptera</taxon>
        <taxon>Endopterygota</taxon>
        <taxon>Hymenoptera</taxon>
        <taxon>Apocrita</taxon>
        <taxon>Proctotrupomorpha</taxon>
        <taxon>Chalcidoidea</taxon>
        <taxon>Aphelinidae</taxon>
        <taxon>Aphelininae</taxon>
        <taxon>Eretmocerus</taxon>
    </lineage>
</organism>